<reference evidence="4 5" key="1">
    <citation type="journal article" date="2020" name="Microorganisms">
        <title>Osmotic Adaptation and Compatible Solute Biosynthesis of Phototrophic Bacteria as Revealed from Genome Analyses.</title>
        <authorList>
            <person name="Imhoff J.F."/>
            <person name="Rahn T."/>
            <person name="Kunzel S."/>
            <person name="Keller A."/>
            <person name="Neulinger S.C."/>
        </authorList>
    </citation>
    <scope>NUCLEOTIDE SEQUENCE [LARGE SCALE GENOMIC DNA]</scope>
    <source>
        <strain evidence="4 5">DSM 21303</strain>
    </source>
</reference>
<evidence type="ECO:0000256" key="1">
    <source>
        <dbReference type="SAM" id="MobiDB-lite"/>
    </source>
</evidence>
<keyword evidence="5" id="KW-1185">Reference proteome</keyword>
<keyword evidence="2" id="KW-1133">Transmembrane helix</keyword>
<feature type="region of interest" description="Disordered" evidence="1">
    <location>
        <begin position="403"/>
        <end position="429"/>
    </location>
</feature>
<keyword evidence="2" id="KW-0812">Transmembrane</keyword>
<dbReference type="RefSeq" id="WP_200387343.1">
    <property type="nucleotide sequence ID" value="NZ_NRSD01000006.1"/>
</dbReference>
<evidence type="ECO:0000313" key="4">
    <source>
        <dbReference type="EMBL" id="MBK1644531.1"/>
    </source>
</evidence>
<dbReference type="AlphaFoldDB" id="A0A9X0WHB6"/>
<comment type="caution">
    <text evidence="4">The sequence shown here is derived from an EMBL/GenBank/DDBJ whole genome shotgun (WGS) entry which is preliminary data.</text>
</comment>
<name>A0A9X0WHB6_9GAMM</name>
<feature type="domain" description="Type 4 fimbrial biogenesis protein PilX N-terminal" evidence="3">
    <location>
        <begin position="11"/>
        <end position="59"/>
    </location>
</feature>
<organism evidence="4 5">
    <name type="scientific">Thiocapsa imhoffii</name>
    <dbReference type="NCBI Taxonomy" id="382777"/>
    <lineage>
        <taxon>Bacteria</taxon>
        <taxon>Pseudomonadati</taxon>
        <taxon>Pseudomonadota</taxon>
        <taxon>Gammaproteobacteria</taxon>
        <taxon>Chromatiales</taxon>
        <taxon>Chromatiaceae</taxon>
        <taxon>Thiocapsa</taxon>
    </lineage>
</organism>
<keyword evidence="2" id="KW-0472">Membrane</keyword>
<dbReference type="EMBL" id="NRSD01000006">
    <property type="protein sequence ID" value="MBK1644531.1"/>
    <property type="molecule type" value="Genomic_DNA"/>
</dbReference>
<dbReference type="Pfam" id="PF14341">
    <property type="entry name" value="PilX_N"/>
    <property type="match status" value="1"/>
</dbReference>
<proteinExistence type="predicted"/>
<dbReference type="InterPro" id="IPR025746">
    <property type="entry name" value="PilX_N_dom"/>
</dbReference>
<accession>A0A9X0WHB6</accession>
<dbReference type="Proteomes" id="UP001138802">
    <property type="component" value="Unassembled WGS sequence"/>
</dbReference>
<evidence type="ECO:0000259" key="3">
    <source>
        <dbReference type="Pfam" id="PF14341"/>
    </source>
</evidence>
<feature type="transmembrane region" description="Helical" evidence="2">
    <location>
        <begin position="12"/>
        <end position="33"/>
    </location>
</feature>
<sequence length="429" mass="45543">MKAFTLRNAQRGAALIIGLMLVAVASLGALSMMRGTIMQERLTSNQQNKIIANMAAEAGAGRFLEWVSDAERSNDLSVDWSDASQRADIPNGPMTNPIQFPPFGHFFIPDNDEPDWNQNLISVNVTGISRSGNDILSETVLNFRFSYEGSEPRGGGLGGAINFFGKVKTFEGANSNAYKVDGQGGPAIGTSDKSSKDAIEKDIRDKGRLNNYTGGIEEIAYPEPWSNPEKLKDFVDAVCATANYCGNLAPSFPTGQGTNPYGTTSNRMVNVLTGNQTIRFTGNNRGAGVLIVTGTLTFNGTPSWDGVIIVLGGAVHTSGGGNGGLEGTMFVTNIDTSKDPWRFKKEIKKDENGNDVEVEVGSQFTVSGGGNVDYNFDCDSITASRNLLSDAAKNIWAMDSCEGGGGGSSGGSSNRGTPRIVSWSEVIPD</sequence>
<evidence type="ECO:0000313" key="5">
    <source>
        <dbReference type="Proteomes" id="UP001138802"/>
    </source>
</evidence>
<protein>
    <recommendedName>
        <fullName evidence="3">Type 4 fimbrial biogenesis protein PilX N-terminal domain-containing protein</fullName>
    </recommendedName>
</protein>
<gene>
    <name evidence="4" type="ORF">CKO25_07655</name>
</gene>
<evidence type="ECO:0000256" key="2">
    <source>
        <dbReference type="SAM" id="Phobius"/>
    </source>
</evidence>